<dbReference type="Gene3D" id="1.10.260.40">
    <property type="entry name" value="lambda repressor-like DNA-binding domains"/>
    <property type="match status" value="1"/>
</dbReference>
<feature type="compositionally biased region" description="Low complexity" evidence="1">
    <location>
        <begin position="125"/>
        <end position="142"/>
    </location>
</feature>
<dbReference type="Proteomes" id="UP001267426">
    <property type="component" value="Unassembled WGS sequence"/>
</dbReference>
<evidence type="ECO:0000256" key="1">
    <source>
        <dbReference type="SAM" id="MobiDB-lite"/>
    </source>
</evidence>
<keyword evidence="2" id="KW-0812">Transmembrane</keyword>
<dbReference type="Pfam" id="PF13413">
    <property type="entry name" value="HTH_25"/>
    <property type="match status" value="1"/>
</dbReference>
<dbReference type="RefSeq" id="WP_311665478.1">
    <property type="nucleotide sequence ID" value="NZ_JAVRHT010000046.1"/>
</dbReference>
<dbReference type="PANTHER" id="PTHR34475">
    <property type="match status" value="1"/>
</dbReference>
<reference evidence="3 4" key="1">
    <citation type="submission" date="2023-09" db="EMBL/GenBank/DDBJ databases">
        <authorList>
            <person name="Rey-Velasco X."/>
        </authorList>
    </citation>
    <scope>NUCLEOTIDE SEQUENCE [LARGE SCALE GENOMIC DNA]</scope>
    <source>
        <strain evidence="3 4">F394</strain>
    </source>
</reference>
<organism evidence="3 4">
    <name type="scientific">Rubrivirga litoralis</name>
    <dbReference type="NCBI Taxonomy" id="3075598"/>
    <lineage>
        <taxon>Bacteria</taxon>
        <taxon>Pseudomonadati</taxon>
        <taxon>Rhodothermota</taxon>
        <taxon>Rhodothermia</taxon>
        <taxon>Rhodothermales</taxon>
        <taxon>Rubricoccaceae</taxon>
        <taxon>Rubrivirga</taxon>
    </lineage>
</organism>
<evidence type="ECO:0000313" key="3">
    <source>
        <dbReference type="EMBL" id="MDT0633011.1"/>
    </source>
</evidence>
<comment type="caution">
    <text evidence="3">The sequence shown here is derived from an EMBL/GenBank/DDBJ whole genome shotgun (WGS) entry which is preliminary data.</text>
</comment>
<keyword evidence="2" id="KW-0472">Membrane</keyword>
<keyword evidence="4" id="KW-1185">Reference proteome</keyword>
<evidence type="ECO:0000256" key="2">
    <source>
        <dbReference type="SAM" id="Phobius"/>
    </source>
</evidence>
<feature type="compositionally biased region" description="Basic and acidic residues" evidence="1">
    <location>
        <begin position="145"/>
        <end position="154"/>
    </location>
</feature>
<keyword evidence="2" id="KW-1133">Transmembrane helix</keyword>
<proteinExistence type="predicted"/>
<dbReference type="InterPro" id="IPR010982">
    <property type="entry name" value="Lambda_DNA-bd_dom_sf"/>
</dbReference>
<dbReference type="EMBL" id="JAVRHT010000046">
    <property type="protein sequence ID" value="MDT0633011.1"/>
    <property type="molecule type" value="Genomic_DNA"/>
</dbReference>
<name>A0ABU3BUP0_9BACT</name>
<dbReference type="PANTHER" id="PTHR34475:SF1">
    <property type="entry name" value="CYTOSKELETON PROTEIN RODZ"/>
    <property type="match status" value="1"/>
</dbReference>
<accession>A0ABU3BUP0</accession>
<dbReference type="InterPro" id="IPR050400">
    <property type="entry name" value="Bact_Cytoskel_RodZ"/>
</dbReference>
<feature type="region of interest" description="Disordered" evidence="1">
    <location>
        <begin position="84"/>
        <end position="167"/>
    </location>
</feature>
<evidence type="ECO:0000313" key="4">
    <source>
        <dbReference type="Proteomes" id="UP001267426"/>
    </source>
</evidence>
<sequence>MPAGSSFEADLRAVREARGLSLDEIQQQTRIPVDVLKRFEEGGLVGDPTYNDVYLKAFLRSYAKAVGVPAADVLEARRQQEAGAYGGALHPNGSAAPPRSGRGAEAGEGGAVRRAAPPPERQEAAGRTGAPAPAVEALASAPDPTVRREPEPERPAPSSRVSRAEVSTKRSFDKNWGVILGLFAVVVAVLAAALYFLVFAGDDEPEADVPDTVAIGDGAEAVIDTSGVGAGAATGGPQLQLPIEVTVEATGGNGLQSFRVTEDAAERQPHWINLGDSQAFSADSALVLWGQDTFVPGEATYVFQGQRFTPASEAPLRITRETGQRVLDSLAAR</sequence>
<protein>
    <submittedName>
        <fullName evidence="3">Helix-turn-helix domain-containing protein</fullName>
    </submittedName>
</protein>
<gene>
    <name evidence="3" type="ORF">RM540_14735</name>
</gene>
<feature type="transmembrane region" description="Helical" evidence="2">
    <location>
        <begin position="176"/>
        <end position="198"/>
    </location>
</feature>